<evidence type="ECO:0000313" key="2">
    <source>
        <dbReference type="Proteomes" id="UP000284219"/>
    </source>
</evidence>
<dbReference type="AlphaFoldDB" id="A0A419SIV9"/>
<dbReference type="Proteomes" id="UP000284219">
    <property type="component" value="Unassembled WGS sequence"/>
</dbReference>
<gene>
    <name evidence="1" type="ORF">BEP19_05890</name>
</gene>
<dbReference type="EMBL" id="MCHY01000008">
    <property type="protein sequence ID" value="RKD23951.1"/>
    <property type="molecule type" value="Genomic_DNA"/>
</dbReference>
<name>A0A419SIV9_9BACL</name>
<sequence length="100" mass="11330">MERSDSFLFDNSIKNGQIPINNKQVTIKATKPMKGESLKNIASGAIIKNILMVLLFFDFAVKYCSLLQCGQFMLLSFKASDVFIVSFQVHFLLQLWHVGI</sequence>
<protein>
    <submittedName>
        <fullName evidence="1">Uncharacterized protein</fullName>
    </submittedName>
</protein>
<proteinExistence type="predicted"/>
<evidence type="ECO:0000313" key="1">
    <source>
        <dbReference type="EMBL" id="RKD23951.1"/>
    </source>
</evidence>
<organism evidence="1 2">
    <name type="scientific">Ammoniphilus oxalaticus</name>
    <dbReference type="NCBI Taxonomy" id="66863"/>
    <lineage>
        <taxon>Bacteria</taxon>
        <taxon>Bacillati</taxon>
        <taxon>Bacillota</taxon>
        <taxon>Bacilli</taxon>
        <taxon>Bacillales</taxon>
        <taxon>Paenibacillaceae</taxon>
        <taxon>Aneurinibacillus group</taxon>
        <taxon>Ammoniphilus</taxon>
    </lineage>
</organism>
<accession>A0A419SIV9</accession>
<comment type="caution">
    <text evidence="1">The sequence shown here is derived from an EMBL/GenBank/DDBJ whole genome shotgun (WGS) entry which is preliminary data.</text>
</comment>
<reference evidence="1 2" key="1">
    <citation type="submission" date="2016-08" db="EMBL/GenBank/DDBJ databases">
        <title>Novel Firmicute Genomes.</title>
        <authorList>
            <person name="Poppleton D.I."/>
            <person name="Gribaldo S."/>
        </authorList>
    </citation>
    <scope>NUCLEOTIDE SEQUENCE [LARGE SCALE GENOMIC DNA]</scope>
    <source>
        <strain evidence="1 2">RAOx-1</strain>
    </source>
</reference>
<keyword evidence="2" id="KW-1185">Reference proteome</keyword>